<gene>
    <name evidence="1" type="ORF">FWILDA_LOCUS4335</name>
</gene>
<proteinExistence type="predicted"/>
<keyword evidence="2" id="KW-1185">Reference proteome</keyword>
<sequence length="46" mass="5081">MALNAPAGSPLLPLKMVLIKIWVRKSQEVESWEESSQSTNNKPNSA</sequence>
<accession>A0A9W4SHS6</accession>
<dbReference type="Proteomes" id="UP001153678">
    <property type="component" value="Unassembled WGS sequence"/>
</dbReference>
<dbReference type="EMBL" id="CAMKVN010000641">
    <property type="protein sequence ID" value="CAI2169944.1"/>
    <property type="molecule type" value="Genomic_DNA"/>
</dbReference>
<protein>
    <submittedName>
        <fullName evidence="1">622_t:CDS:1</fullName>
    </submittedName>
</protein>
<evidence type="ECO:0000313" key="1">
    <source>
        <dbReference type="EMBL" id="CAI2169944.1"/>
    </source>
</evidence>
<dbReference type="AlphaFoldDB" id="A0A9W4SHS6"/>
<evidence type="ECO:0000313" key="2">
    <source>
        <dbReference type="Proteomes" id="UP001153678"/>
    </source>
</evidence>
<reference evidence="1" key="1">
    <citation type="submission" date="2022-08" db="EMBL/GenBank/DDBJ databases">
        <authorList>
            <person name="Kallberg Y."/>
            <person name="Tangrot J."/>
            <person name="Rosling A."/>
        </authorList>
    </citation>
    <scope>NUCLEOTIDE SEQUENCE</scope>
    <source>
        <strain evidence="1">Wild A</strain>
    </source>
</reference>
<organism evidence="1 2">
    <name type="scientific">Funneliformis geosporum</name>
    <dbReference type="NCBI Taxonomy" id="1117311"/>
    <lineage>
        <taxon>Eukaryota</taxon>
        <taxon>Fungi</taxon>
        <taxon>Fungi incertae sedis</taxon>
        <taxon>Mucoromycota</taxon>
        <taxon>Glomeromycotina</taxon>
        <taxon>Glomeromycetes</taxon>
        <taxon>Glomerales</taxon>
        <taxon>Glomeraceae</taxon>
        <taxon>Funneliformis</taxon>
    </lineage>
</organism>
<comment type="caution">
    <text evidence="1">The sequence shown here is derived from an EMBL/GenBank/DDBJ whole genome shotgun (WGS) entry which is preliminary data.</text>
</comment>
<name>A0A9W4SHS6_9GLOM</name>